<protein>
    <submittedName>
        <fullName evidence="2">Uncharacterized protein</fullName>
    </submittedName>
</protein>
<dbReference type="Proteomes" id="UP000236729">
    <property type="component" value="Unassembled WGS sequence"/>
</dbReference>
<dbReference type="EMBL" id="FOME01000008">
    <property type="protein sequence ID" value="SFD98876.1"/>
    <property type="molecule type" value="Genomic_DNA"/>
</dbReference>
<dbReference type="AlphaFoldDB" id="A0A1H6DVK8"/>
<feature type="region of interest" description="Disordered" evidence="1">
    <location>
        <begin position="108"/>
        <end position="160"/>
    </location>
</feature>
<name>A0A1H6DVK8_9PSEU</name>
<reference evidence="2" key="1">
    <citation type="submission" date="2016-10" db="EMBL/GenBank/DDBJ databases">
        <authorList>
            <person name="de Groot N.N."/>
        </authorList>
    </citation>
    <scope>NUCLEOTIDE SEQUENCE [LARGE SCALE GENOMIC DNA]</scope>
    <source>
        <strain evidence="2">ATCC 20501</strain>
    </source>
</reference>
<dbReference type="SMR" id="A0A1H6DVK8"/>
<gene>
    <name evidence="2" type="ORF">SAMN02982929_05013</name>
    <name evidence="3" type="ORF">SAMN05216506_10815</name>
</gene>
<feature type="compositionally biased region" description="Basic and acidic residues" evidence="1">
    <location>
        <begin position="108"/>
        <end position="119"/>
    </location>
</feature>
<evidence type="ECO:0000313" key="2">
    <source>
        <dbReference type="EMBL" id="SEG88756.1"/>
    </source>
</evidence>
<keyword evidence="4" id="KW-1185">Reference proteome</keyword>
<accession>A0A1H6DVK8</accession>
<accession>A0A1I1WUT0</accession>
<evidence type="ECO:0000313" key="4">
    <source>
        <dbReference type="Proteomes" id="UP000199690"/>
    </source>
</evidence>
<evidence type="ECO:0000313" key="3">
    <source>
        <dbReference type="EMBL" id="SFD98876.1"/>
    </source>
</evidence>
<dbReference type="Proteomes" id="UP000199690">
    <property type="component" value="Unassembled WGS sequence"/>
</dbReference>
<sequence>MSSPIDDPQLRALTEQLDAALAEGRRVAEEAAQIGRYAPAFTDEDLAEIEQFARSDQAPPELRDLQRRIDAGELSGQDVRAGRVADDPGVLRGLSAGMPAFEEAHALLREGHDVDEVIASREPAPEQPGASSTPPRPAEANWDDPDDFGNDSWMHRPDRW</sequence>
<evidence type="ECO:0000313" key="5">
    <source>
        <dbReference type="Proteomes" id="UP000236729"/>
    </source>
</evidence>
<proteinExistence type="predicted"/>
<dbReference type="RefSeq" id="WP_093354641.1">
    <property type="nucleotide sequence ID" value="NZ_FNVB01000007.1"/>
</dbReference>
<organism evidence="2 5">
    <name type="scientific">Saccharopolyspora kobensis</name>
    <dbReference type="NCBI Taxonomy" id="146035"/>
    <lineage>
        <taxon>Bacteria</taxon>
        <taxon>Bacillati</taxon>
        <taxon>Actinomycetota</taxon>
        <taxon>Actinomycetes</taxon>
        <taxon>Pseudonocardiales</taxon>
        <taxon>Pseudonocardiaceae</taxon>
        <taxon>Saccharopolyspora</taxon>
    </lineage>
</organism>
<evidence type="ECO:0000256" key="1">
    <source>
        <dbReference type="SAM" id="MobiDB-lite"/>
    </source>
</evidence>
<reference evidence="4 5" key="2">
    <citation type="submission" date="2016-10" db="EMBL/GenBank/DDBJ databases">
        <authorList>
            <person name="Varghese N."/>
            <person name="Submissions S."/>
        </authorList>
    </citation>
    <scope>NUCLEOTIDE SEQUENCE [LARGE SCALE GENOMIC DNA]</scope>
    <source>
        <strain evidence="5">ATCC 20501</strain>
        <strain evidence="3 4">CGMCC 4.3529</strain>
    </source>
</reference>
<dbReference type="EMBL" id="FNVB01000007">
    <property type="protein sequence ID" value="SEG88756.1"/>
    <property type="molecule type" value="Genomic_DNA"/>
</dbReference>